<dbReference type="GO" id="GO:0005829">
    <property type="term" value="C:cytosol"/>
    <property type="evidence" value="ECO:0007669"/>
    <property type="project" value="TreeGrafter"/>
</dbReference>
<evidence type="ECO:0000259" key="2">
    <source>
        <dbReference type="PROSITE" id="PS50943"/>
    </source>
</evidence>
<dbReference type="GO" id="GO:0003677">
    <property type="term" value="F:DNA binding"/>
    <property type="evidence" value="ECO:0007669"/>
    <property type="project" value="UniProtKB-KW"/>
</dbReference>
<dbReference type="InterPro" id="IPR010982">
    <property type="entry name" value="Lambda_DNA-bd_dom_sf"/>
</dbReference>
<evidence type="ECO:0000313" key="3">
    <source>
        <dbReference type="EMBL" id="MBN8206856.1"/>
    </source>
</evidence>
<dbReference type="InterPro" id="IPR011051">
    <property type="entry name" value="RmlC_Cupin_sf"/>
</dbReference>
<dbReference type="SUPFAM" id="SSF51182">
    <property type="entry name" value="RmlC-like cupins"/>
    <property type="match status" value="1"/>
</dbReference>
<dbReference type="AlphaFoldDB" id="A0A939IVV9"/>
<gene>
    <name evidence="3" type="ORF">JF543_12935</name>
</gene>
<dbReference type="InterPro" id="IPR001387">
    <property type="entry name" value="Cro/C1-type_HTH"/>
</dbReference>
<dbReference type="SMART" id="SM00530">
    <property type="entry name" value="HTH_XRE"/>
    <property type="match status" value="1"/>
</dbReference>
<dbReference type="Gene3D" id="2.60.120.10">
    <property type="entry name" value="Jelly Rolls"/>
    <property type="match status" value="1"/>
</dbReference>
<dbReference type="InterPro" id="IPR050807">
    <property type="entry name" value="TransReg_Diox_bact_type"/>
</dbReference>
<evidence type="ECO:0000256" key="1">
    <source>
        <dbReference type="ARBA" id="ARBA00023125"/>
    </source>
</evidence>
<name>A0A939IVV9_9MICO</name>
<protein>
    <submittedName>
        <fullName evidence="3">Helix-turn-helix domain-containing protein</fullName>
    </submittedName>
</protein>
<dbReference type="CDD" id="cd00093">
    <property type="entry name" value="HTH_XRE"/>
    <property type="match status" value="1"/>
</dbReference>
<dbReference type="Pfam" id="PF07883">
    <property type="entry name" value="Cupin_2"/>
    <property type="match status" value="1"/>
</dbReference>
<dbReference type="GO" id="GO:0003700">
    <property type="term" value="F:DNA-binding transcription factor activity"/>
    <property type="evidence" value="ECO:0007669"/>
    <property type="project" value="TreeGrafter"/>
</dbReference>
<dbReference type="EMBL" id="JAEMWU010000003">
    <property type="protein sequence ID" value="MBN8206856.1"/>
    <property type="molecule type" value="Genomic_DNA"/>
</dbReference>
<accession>A0A939IVV9</accession>
<dbReference type="CDD" id="cd02209">
    <property type="entry name" value="cupin_XRE_C"/>
    <property type="match status" value="1"/>
</dbReference>
<dbReference type="PANTHER" id="PTHR46797:SF1">
    <property type="entry name" value="METHYLPHOSPHONATE SYNTHASE"/>
    <property type="match status" value="1"/>
</dbReference>
<dbReference type="Pfam" id="PF01381">
    <property type="entry name" value="HTH_3"/>
    <property type="match status" value="1"/>
</dbReference>
<sequence length="185" mass="20434">MNADVTGILEAIGPRLRRLRRERKLTLAAVAERSGLSISGLSRLETGHRQPTLELLIPLARVYGVSLGVLVGAPETGDPRVHLEPRRLRHAGVIIPLTEYPGRVQVFKQVLGPRRVRMSSHRGSAWLYVLAGQLRLLLGDEERLLEPGETARFDPMTPHWFGPADGTTVELLHLFGADSEHPVAL</sequence>
<dbReference type="SUPFAM" id="SSF47413">
    <property type="entry name" value="lambda repressor-like DNA-binding domains"/>
    <property type="match status" value="1"/>
</dbReference>
<dbReference type="Proteomes" id="UP000664385">
    <property type="component" value="Unassembled WGS sequence"/>
</dbReference>
<dbReference type="PANTHER" id="PTHR46797">
    <property type="entry name" value="HTH-TYPE TRANSCRIPTIONAL REGULATOR"/>
    <property type="match status" value="1"/>
</dbReference>
<proteinExistence type="predicted"/>
<evidence type="ECO:0000313" key="4">
    <source>
        <dbReference type="Proteomes" id="UP000664385"/>
    </source>
</evidence>
<feature type="domain" description="HTH cro/C1-type" evidence="2">
    <location>
        <begin position="16"/>
        <end position="70"/>
    </location>
</feature>
<organism evidence="3 4">
    <name type="scientific">Microbacterium esteraromaticum</name>
    <dbReference type="NCBI Taxonomy" id="57043"/>
    <lineage>
        <taxon>Bacteria</taxon>
        <taxon>Bacillati</taxon>
        <taxon>Actinomycetota</taxon>
        <taxon>Actinomycetes</taxon>
        <taxon>Micrococcales</taxon>
        <taxon>Microbacteriaceae</taxon>
        <taxon>Microbacterium</taxon>
    </lineage>
</organism>
<dbReference type="InterPro" id="IPR013096">
    <property type="entry name" value="Cupin_2"/>
</dbReference>
<dbReference type="Gene3D" id="1.10.260.40">
    <property type="entry name" value="lambda repressor-like DNA-binding domains"/>
    <property type="match status" value="1"/>
</dbReference>
<keyword evidence="1" id="KW-0238">DNA-binding</keyword>
<reference evidence="3" key="1">
    <citation type="submission" date="2020-12" db="EMBL/GenBank/DDBJ databases">
        <title>PHA producing bacteria isolated from mangrove.</title>
        <authorList>
            <person name="Zheng W."/>
            <person name="Yu S."/>
            <person name="Huang Y."/>
        </authorList>
    </citation>
    <scope>NUCLEOTIDE SEQUENCE</scope>
    <source>
        <strain evidence="3">GN8-5</strain>
    </source>
</reference>
<comment type="caution">
    <text evidence="3">The sequence shown here is derived from an EMBL/GenBank/DDBJ whole genome shotgun (WGS) entry which is preliminary data.</text>
</comment>
<dbReference type="RefSeq" id="WP_179410258.1">
    <property type="nucleotide sequence ID" value="NZ_JAEMWU010000003.1"/>
</dbReference>
<dbReference type="InterPro" id="IPR014710">
    <property type="entry name" value="RmlC-like_jellyroll"/>
</dbReference>
<dbReference type="PROSITE" id="PS50943">
    <property type="entry name" value="HTH_CROC1"/>
    <property type="match status" value="1"/>
</dbReference>